<dbReference type="Pfam" id="PF13599">
    <property type="entry name" value="Pentapeptide_4"/>
    <property type="match status" value="2"/>
</dbReference>
<dbReference type="SUPFAM" id="SSF141571">
    <property type="entry name" value="Pentapeptide repeat-like"/>
    <property type="match status" value="1"/>
</dbReference>
<dbReference type="InterPro" id="IPR001646">
    <property type="entry name" value="5peptide_repeat"/>
</dbReference>
<gene>
    <name evidence="1" type="ORF">L2689_02920</name>
</gene>
<keyword evidence="2" id="KW-1185">Reference proteome</keyword>
<proteinExistence type="predicted"/>
<sequence length="197" mass="22826">MLQNNAQYYDQLFTELSLSETRLESIEFEQCDFNGCDFFAATFSHCKFINCRFTQCNLSLLKSNYSAFVEVHFVDCKMLGIDWTLAHWPKYTVNPELSFTRCILNDSSFFGLTLHELALAECKVQEVDFRSGDFSHSSMTECDFHNSLFMRTNLQKTDFSGSINFNININENNLHKAKFSRYEALSLLESLSIELVD</sequence>
<comment type="caution">
    <text evidence="1">The sequence shown here is derived from an EMBL/GenBank/DDBJ whole genome shotgun (WGS) entry which is preliminary data.</text>
</comment>
<dbReference type="Gene3D" id="2.160.20.80">
    <property type="entry name" value="E3 ubiquitin-protein ligase SopA"/>
    <property type="match status" value="1"/>
</dbReference>
<name>A0ABT0KXN0_9GAMM</name>
<evidence type="ECO:0000313" key="1">
    <source>
        <dbReference type="EMBL" id="MCL1116193.1"/>
    </source>
</evidence>
<dbReference type="PANTHER" id="PTHR42999">
    <property type="entry name" value="ANTIBIOTIC RESISTANCE PROTEIN MCBG"/>
    <property type="match status" value="1"/>
</dbReference>
<accession>A0ABT0KXN0</accession>
<organism evidence="1 2">
    <name type="scientific">Shewanella aestuarii</name>
    <dbReference type="NCBI Taxonomy" id="1028752"/>
    <lineage>
        <taxon>Bacteria</taxon>
        <taxon>Pseudomonadati</taxon>
        <taxon>Pseudomonadota</taxon>
        <taxon>Gammaproteobacteria</taxon>
        <taxon>Alteromonadales</taxon>
        <taxon>Shewanellaceae</taxon>
        <taxon>Shewanella</taxon>
    </lineage>
</organism>
<dbReference type="Proteomes" id="UP001203212">
    <property type="component" value="Unassembled WGS sequence"/>
</dbReference>
<protein>
    <submittedName>
        <fullName evidence="1">Pentapeptide repeat-containing protein</fullName>
    </submittedName>
</protein>
<evidence type="ECO:0000313" key="2">
    <source>
        <dbReference type="Proteomes" id="UP001203212"/>
    </source>
</evidence>
<dbReference type="InterPro" id="IPR052949">
    <property type="entry name" value="PA_immunity-related"/>
</dbReference>
<dbReference type="RefSeq" id="WP_229778178.1">
    <property type="nucleotide sequence ID" value="NZ_BMOT01000001.1"/>
</dbReference>
<dbReference type="PANTHER" id="PTHR42999:SF1">
    <property type="entry name" value="PENTAPEPTIDE REPEAT-CONTAINING PROTEIN"/>
    <property type="match status" value="1"/>
</dbReference>
<reference evidence="1 2" key="1">
    <citation type="submission" date="2022-01" db="EMBL/GenBank/DDBJ databases">
        <title>Whole genome-based taxonomy of the Shewanellaceae.</title>
        <authorList>
            <person name="Martin-Rodriguez A.J."/>
        </authorList>
    </citation>
    <scope>NUCLEOTIDE SEQUENCE [LARGE SCALE GENOMIC DNA]</scope>
    <source>
        <strain evidence="1 2">JCM 17801</strain>
    </source>
</reference>
<dbReference type="EMBL" id="JAKILK010000001">
    <property type="protein sequence ID" value="MCL1116193.1"/>
    <property type="molecule type" value="Genomic_DNA"/>
</dbReference>